<organism evidence="1 2">
    <name type="scientific">Xylaria curta</name>
    <dbReference type="NCBI Taxonomy" id="42375"/>
    <lineage>
        <taxon>Eukaryota</taxon>
        <taxon>Fungi</taxon>
        <taxon>Dikarya</taxon>
        <taxon>Ascomycota</taxon>
        <taxon>Pezizomycotina</taxon>
        <taxon>Sordariomycetes</taxon>
        <taxon>Xylariomycetidae</taxon>
        <taxon>Xylariales</taxon>
        <taxon>Xylariaceae</taxon>
        <taxon>Xylaria</taxon>
    </lineage>
</organism>
<reference evidence="1" key="1">
    <citation type="submission" date="2022-10" db="EMBL/GenBank/DDBJ databases">
        <title>Genome Sequence of Xylaria curta.</title>
        <authorList>
            <person name="Buettner E."/>
        </authorList>
    </citation>
    <scope>NUCLEOTIDE SEQUENCE</scope>
    <source>
        <strain evidence="1">Babe10</strain>
    </source>
</reference>
<sequence>MVPFTLGPVPYRRSGLSSVDLVAAKAEKVRGLRPLIGPLALTGSVTSDTFNPCDSYDARKDQPTDQPMFRRRRHRRIAKQWLSQKALDELTHALNREALEMVNCLLVAGPSGSKLVNAKQFIGRYSINNTLKIVFGIGTDSIHDPLPRRYINVSLSFAQSTCLPDPNQRDHWAFGAGRRICPGIAVADRAMWLAIFRMLWAFNMEAAPEHPINLKGYDGLAGKAPVPFQVYLKPRHENVAELLEKASRESGNPCEALQALQ</sequence>
<dbReference type="EMBL" id="JAPDGR010000039">
    <property type="protein sequence ID" value="KAJ2998004.1"/>
    <property type="molecule type" value="Genomic_DNA"/>
</dbReference>
<name>A0ACC1PR64_9PEZI</name>
<keyword evidence="2" id="KW-1185">Reference proteome</keyword>
<gene>
    <name evidence="1" type="ORF">NUW58_g457</name>
</gene>
<comment type="caution">
    <text evidence="1">The sequence shown here is derived from an EMBL/GenBank/DDBJ whole genome shotgun (WGS) entry which is preliminary data.</text>
</comment>
<dbReference type="Proteomes" id="UP001143856">
    <property type="component" value="Unassembled WGS sequence"/>
</dbReference>
<proteinExistence type="predicted"/>
<accession>A0ACC1PR64</accession>
<protein>
    <submittedName>
        <fullName evidence="1">Uncharacterized protein</fullName>
    </submittedName>
</protein>
<evidence type="ECO:0000313" key="1">
    <source>
        <dbReference type="EMBL" id="KAJ2998004.1"/>
    </source>
</evidence>
<evidence type="ECO:0000313" key="2">
    <source>
        <dbReference type="Proteomes" id="UP001143856"/>
    </source>
</evidence>